<protein>
    <submittedName>
        <fullName evidence="1">Uncharacterized protein</fullName>
    </submittedName>
</protein>
<sequence length="187" mass="20853">MLFFDLHHHEPLGLTVDPGLAVHHTFSGFLDPQSTQRTSQLVFWCQMFLMESLQTQRQRLAPGWQVATTRITPTIFLLALALVALLEETQFIMLAGSKSKRSDVFNRVLVRYWVLVPRGASRAKVILKYCAFMVLMVTGAVLTGEDIEHKPSFWDRCRTEGEGNTCEGGEDGDLSDPGEHTAAGGCQ</sequence>
<evidence type="ECO:0000313" key="2">
    <source>
        <dbReference type="Proteomes" id="UP000790709"/>
    </source>
</evidence>
<dbReference type="EMBL" id="MU266528">
    <property type="protein sequence ID" value="KAH7921387.1"/>
    <property type="molecule type" value="Genomic_DNA"/>
</dbReference>
<proteinExistence type="predicted"/>
<gene>
    <name evidence="1" type="ORF">BV22DRAFT_1122174</name>
</gene>
<comment type="caution">
    <text evidence="1">The sequence shown here is derived from an EMBL/GenBank/DDBJ whole genome shotgun (WGS) entry which is preliminary data.</text>
</comment>
<reference evidence="1" key="1">
    <citation type="journal article" date="2021" name="New Phytol.">
        <title>Evolutionary innovations through gain and loss of genes in the ectomycorrhizal Boletales.</title>
        <authorList>
            <person name="Wu G."/>
            <person name="Miyauchi S."/>
            <person name="Morin E."/>
            <person name="Kuo A."/>
            <person name="Drula E."/>
            <person name="Varga T."/>
            <person name="Kohler A."/>
            <person name="Feng B."/>
            <person name="Cao Y."/>
            <person name="Lipzen A."/>
            <person name="Daum C."/>
            <person name="Hundley H."/>
            <person name="Pangilinan J."/>
            <person name="Johnson J."/>
            <person name="Barry K."/>
            <person name="LaButti K."/>
            <person name="Ng V."/>
            <person name="Ahrendt S."/>
            <person name="Min B."/>
            <person name="Choi I.G."/>
            <person name="Park H."/>
            <person name="Plett J.M."/>
            <person name="Magnuson J."/>
            <person name="Spatafora J.W."/>
            <person name="Nagy L.G."/>
            <person name="Henrissat B."/>
            <person name="Grigoriev I.V."/>
            <person name="Yang Z.L."/>
            <person name="Xu J."/>
            <person name="Martin F.M."/>
        </authorList>
    </citation>
    <scope>NUCLEOTIDE SEQUENCE</scope>
    <source>
        <strain evidence="1">KUC20120723A-06</strain>
    </source>
</reference>
<name>A0ACB8B7J8_9AGAM</name>
<evidence type="ECO:0000313" key="1">
    <source>
        <dbReference type="EMBL" id="KAH7921387.1"/>
    </source>
</evidence>
<accession>A0ACB8B7J8</accession>
<keyword evidence="2" id="KW-1185">Reference proteome</keyword>
<dbReference type="Proteomes" id="UP000790709">
    <property type="component" value="Unassembled WGS sequence"/>
</dbReference>
<organism evidence="1 2">
    <name type="scientific">Leucogyrophana mollusca</name>
    <dbReference type="NCBI Taxonomy" id="85980"/>
    <lineage>
        <taxon>Eukaryota</taxon>
        <taxon>Fungi</taxon>
        <taxon>Dikarya</taxon>
        <taxon>Basidiomycota</taxon>
        <taxon>Agaricomycotina</taxon>
        <taxon>Agaricomycetes</taxon>
        <taxon>Agaricomycetidae</taxon>
        <taxon>Boletales</taxon>
        <taxon>Boletales incertae sedis</taxon>
        <taxon>Leucogyrophana</taxon>
    </lineage>
</organism>